<gene>
    <name evidence="4" type="ORF">plasmid_LIBA6289_00029</name>
</gene>
<dbReference type="PANTHER" id="PTHR30487">
    <property type="entry name" value="TYPE 4 PREPILIN-LIKE PROTEINS LEADER PEPTIDE-PROCESSING ENZYME"/>
    <property type="match status" value="1"/>
</dbReference>
<feature type="transmembrane region" description="Helical" evidence="2">
    <location>
        <begin position="84"/>
        <end position="103"/>
    </location>
</feature>
<dbReference type="GO" id="GO:0004190">
    <property type="term" value="F:aspartic-type endopeptidase activity"/>
    <property type="evidence" value="ECO:0007669"/>
    <property type="project" value="InterPro"/>
</dbReference>
<accession>A0A2R4NC68</accession>
<comment type="similarity">
    <text evidence="1">Belongs to the peptidase A24 family.</text>
</comment>
<organism evidence="4">
    <name type="scientific">Clostridioides difficile</name>
    <name type="common">Peptoclostridium difficile</name>
    <dbReference type="NCBI Taxonomy" id="1496"/>
    <lineage>
        <taxon>Bacteria</taxon>
        <taxon>Bacillati</taxon>
        <taxon>Bacillota</taxon>
        <taxon>Clostridia</taxon>
        <taxon>Peptostreptococcales</taxon>
        <taxon>Peptostreptococcaceae</taxon>
        <taxon>Clostridioides</taxon>
    </lineage>
</organism>
<dbReference type="AlphaFoldDB" id="A0A2R4NC68"/>
<evidence type="ECO:0000313" key="4">
    <source>
        <dbReference type="EMBL" id="AVX33714.1"/>
    </source>
</evidence>
<feature type="transmembrane region" description="Helical" evidence="2">
    <location>
        <begin position="54"/>
        <end position="72"/>
    </location>
</feature>
<reference evidence="4" key="1">
    <citation type="journal article" date="2018" name="Genome Biol. Evol.">
        <title>Two Groups of Cocirculating, Epidemic Clostridiodes difficile Strains Microdiversify through Different Mechanisms.</title>
        <authorList>
            <person name="Murillo T."/>
            <person name="Ramirez-Vargas G."/>
            <person name="Riedel T."/>
            <person name="Overmann J."/>
            <person name="Andersen J.M."/>
            <person name="Guzman-Verri C."/>
            <person name="Chaves-Olarte E."/>
            <person name="Rodriguez C."/>
        </authorList>
    </citation>
    <scope>NUCLEOTIDE SEQUENCE</scope>
    <source>
        <strain evidence="4">LIBA-6289</strain>
        <plasmid evidence="4">LIBA6289</plasmid>
    </source>
</reference>
<sequence>MFNNKIIDFFISFIYYPRSNEKIKLNKKNIVLLFMIEILLYFFLKLRFDENISIIKGFLYFQVLIYTSYIDYKVYLIPNKIHIIIIFISIIDINLLSSIKGLFLFPLPYYLIAFIFGGIGGGDIKLLASSGFLIGYKGYYTLLPFFISFILEIVINYNKLRNCKNLKIALAPYLSVGCFLAYFI</sequence>
<keyword evidence="4" id="KW-0614">Plasmid</keyword>
<geneLocation type="plasmid" evidence="4">
    <name>LIBA6289</name>
</geneLocation>
<dbReference type="InterPro" id="IPR050882">
    <property type="entry name" value="Prepilin_peptidase/N-MTase"/>
</dbReference>
<feature type="transmembrane region" description="Helical" evidence="2">
    <location>
        <begin position="30"/>
        <end position="48"/>
    </location>
</feature>
<dbReference type="EMBL" id="MF547664">
    <property type="protein sequence ID" value="AVX33714.1"/>
    <property type="molecule type" value="Genomic_DNA"/>
</dbReference>
<keyword evidence="2" id="KW-1133">Transmembrane helix</keyword>
<dbReference type="Gene3D" id="1.20.120.1220">
    <property type="match status" value="1"/>
</dbReference>
<dbReference type="PANTHER" id="PTHR30487:SF0">
    <property type="entry name" value="PREPILIN LEADER PEPTIDASE_N-METHYLTRANSFERASE-RELATED"/>
    <property type="match status" value="1"/>
</dbReference>
<dbReference type="GO" id="GO:0005886">
    <property type="term" value="C:plasma membrane"/>
    <property type="evidence" value="ECO:0007669"/>
    <property type="project" value="TreeGrafter"/>
</dbReference>
<feature type="transmembrane region" description="Helical" evidence="2">
    <location>
        <begin position="140"/>
        <end position="160"/>
    </location>
</feature>
<evidence type="ECO:0000256" key="2">
    <source>
        <dbReference type="SAM" id="Phobius"/>
    </source>
</evidence>
<keyword evidence="2" id="KW-0812">Transmembrane</keyword>
<feature type="transmembrane region" description="Helical" evidence="2">
    <location>
        <begin position="109"/>
        <end position="128"/>
    </location>
</feature>
<evidence type="ECO:0000259" key="3">
    <source>
        <dbReference type="Pfam" id="PF01478"/>
    </source>
</evidence>
<feature type="domain" description="Prepilin type IV endopeptidase peptidase" evidence="3">
    <location>
        <begin position="59"/>
        <end position="154"/>
    </location>
</feature>
<name>A0A2R4NC68_CLODI</name>
<dbReference type="GO" id="GO:0006465">
    <property type="term" value="P:signal peptide processing"/>
    <property type="evidence" value="ECO:0007669"/>
    <property type="project" value="TreeGrafter"/>
</dbReference>
<dbReference type="Pfam" id="PF01478">
    <property type="entry name" value="Peptidase_A24"/>
    <property type="match status" value="1"/>
</dbReference>
<evidence type="ECO:0000256" key="1">
    <source>
        <dbReference type="ARBA" id="ARBA00005801"/>
    </source>
</evidence>
<proteinExistence type="inferred from homology"/>
<feature type="transmembrane region" description="Helical" evidence="2">
    <location>
        <begin position="166"/>
        <end position="183"/>
    </location>
</feature>
<keyword evidence="2" id="KW-0472">Membrane</keyword>
<protein>
    <submittedName>
        <fullName evidence="4">Peptidase A24A prepilin type IV</fullName>
    </submittedName>
</protein>
<dbReference type="RefSeq" id="WP_172692582.1">
    <property type="nucleotide sequence ID" value="NZ_MF547664.1"/>
</dbReference>
<dbReference type="InterPro" id="IPR000045">
    <property type="entry name" value="Prepilin_IV_endopep_pep"/>
</dbReference>